<dbReference type="Pfam" id="PF07059">
    <property type="entry name" value="EDR2_C"/>
    <property type="match status" value="1"/>
</dbReference>
<dbReference type="InterPro" id="IPR045096">
    <property type="entry name" value="EDR2-like"/>
</dbReference>
<dbReference type="InterPro" id="IPR009769">
    <property type="entry name" value="EDR2_C"/>
</dbReference>
<accession>A0A7S4MR58</accession>
<evidence type="ECO:0000313" key="3">
    <source>
        <dbReference type="EMBL" id="CAE2237754.1"/>
    </source>
</evidence>
<dbReference type="PANTHER" id="PTHR12136:SF41">
    <property type="entry name" value="PLECKSTRIN HOMOLOGY (PH) AND LIPID-BINDING START DOMAINS-CONTAINING PROTEIN"/>
    <property type="match status" value="1"/>
</dbReference>
<reference evidence="3" key="1">
    <citation type="submission" date="2021-01" db="EMBL/GenBank/DDBJ databases">
        <authorList>
            <person name="Corre E."/>
            <person name="Pelletier E."/>
            <person name="Niang G."/>
            <person name="Scheremetjew M."/>
            <person name="Finn R."/>
            <person name="Kale V."/>
            <person name="Holt S."/>
            <person name="Cochrane G."/>
            <person name="Meng A."/>
            <person name="Brown T."/>
            <person name="Cohen L."/>
        </authorList>
    </citation>
    <scope>NUCLEOTIDE SEQUENCE</scope>
    <source>
        <strain evidence="3">Isolate 1302-5</strain>
    </source>
</reference>
<sequence>MPIKGPLLPRDTPSPPIDDMQSQSLDDGSPRRGGESPIVYEAHKRSSKLSVLKVSTRKRTNLPSNNDDGRVPQSAEEAVSAYEQYSAVSTRPEPFDRKLWSEPPGQSVDVRGRNYLNDGKKYPSQRSLFRLVTVDIVEVTRSLPRGSMCLHPDGRIQPALNGNGGDGFPPFLFCVNLRIPHPKAGREYHIVGYFAVDDLSLIDGTGSCPSSKIASRFFFGDDDGIDKYRDRTFKLVPRIVEGNTLVKKAVGSKPVLMGRKLKQSYVRGERFFELIIDVGSDKIADKIVKMCIGYAKSIVVDLAFILEGTDQSVLPERVMGAFRLNNIDFKNQRRVVEV</sequence>
<feature type="region of interest" description="Disordered" evidence="1">
    <location>
        <begin position="1"/>
        <end position="76"/>
    </location>
</feature>
<feature type="domain" description="Protein ENHANCED DISEASE RESISTANCE 2 C-terminal" evidence="2">
    <location>
        <begin position="100"/>
        <end position="328"/>
    </location>
</feature>
<dbReference type="AlphaFoldDB" id="A0A7S4MR58"/>
<organism evidence="3">
    <name type="scientific">Odontella aurita</name>
    <dbReference type="NCBI Taxonomy" id="265563"/>
    <lineage>
        <taxon>Eukaryota</taxon>
        <taxon>Sar</taxon>
        <taxon>Stramenopiles</taxon>
        <taxon>Ochrophyta</taxon>
        <taxon>Bacillariophyta</taxon>
        <taxon>Mediophyceae</taxon>
        <taxon>Biddulphiophycidae</taxon>
        <taxon>Eupodiscales</taxon>
        <taxon>Odontellaceae</taxon>
        <taxon>Odontella</taxon>
    </lineage>
</organism>
<proteinExistence type="predicted"/>
<evidence type="ECO:0000259" key="2">
    <source>
        <dbReference type="Pfam" id="PF07059"/>
    </source>
</evidence>
<dbReference type="PANTHER" id="PTHR12136">
    <property type="entry name" value="ENHANCED DISEASE RESISTANCE-RELATED"/>
    <property type="match status" value="1"/>
</dbReference>
<gene>
    <name evidence="3" type="ORF">OAUR00152_LOCUS14553</name>
</gene>
<protein>
    <recommendedName>
        <fullName evidence="2">Protein ENHANCED DISEASE RESISTANCE 2 C-terminal domain-containing protein</fullName>
    </recommendedName>
</protein>
<name>A0A7S4MR58_9STRA</name>
<dbReference type="EMBL" id="HBKQ01021463">
    <property type="protein sequence ID" value="CAE2237754.1"/>
    <property type="molecule type" value="Transcribed_RNA"/>
</dbReference>
<evidence type="ECO:0000256" key="1">
    <source>
        <dbReference type="SAM" id="MobiDB-lite"/>
    </source>
</evidence>